<keyword evidence="1" id="KW-0808">Transferase</keyword>
<organism evidence="1 2">
    <name type="scientific">Paenibacillus filicis</name>
    <dbReference type="NCBI Taxonomy" id="669464"/>
    <lineage>
        <taxon>Bacteria</taxon>
        <taxon>Bacillati</taxon>
        <taxon>Bacillota</taxon>
        <taxon>Bacilli</taxon>
        <taxon>Bacillales</taxon>
        <taxon>Paenibacillaceae</taxon>
        <taxon>Paenibacillus</taxon>
    </lineage>
</organism>
<sequence length="282" mass="31545">MNNDRLESILARIGADQAPGSIQRVQTAHRIELAEFWGIQSGERILEIGCGQGDTTAVSAYMVGEEGHVHGIDIASPHYGAPMTLGEATARLQQSSLGKQIRIEFETDILSSEVSFPDRAFDKIVLSHCSWYLPSFEVLSAILQRVRPWGTQLCIAEWDPRIRTIGQFPHFLAASIQAQYECYKTSSLSNIRTLFTPDDIRRLAEQAGWRSVKEASIDSSALQDGGWEVDMVISDYQSELEQLGEIPARMKAWIHSQIGLLQDYAEQPDRIESMSTFAWIAD</sequence>
<dbReference type="SUPFAM" id="SSF53335">
    <property type="entry name" value="S-adenosyl-L-methionine-dependent methyltransferases"/>
    <property type="match status" value="1"/>
</dbReference>
<dbReference type="Pfam" id="PF13489">
    <property type="entry name" value="Methyltransf_23"/>
    <property type="match status" value="1"/>
</dbReference>
<dbReference type="EMBL" id="JBBPCC010000007">
    <property type="protein sequence ID" value="MEK8128704.1"/>
    <property type="molecule type" value="Genomic_DNA"/>
</dbReference>
<dbReference type="InterPro" id="IPR029063">
    <property type="entry name" value="SAM-dependent_MTases_sf"/>
</dbReference>
<dbReference type="Gene3D" id="3.40.50.150">
    <property type="entry name" value="Vaccinia Virus protein VP39"/>
    <property type="match status" value="1"/>
</dbReference>
<dbReference type="GO" id="GO:0008168">
    <property type="term" value="F:methyltransferase activity"/>
    <property type="evidence" value="ECO:0007669"/>
    <property type="project" value="UniProtKB-KW"/>
</dbReference>
<name>A0ABU9DIK5_9BACL</name>
<accession>A0ABU9DIK5</accession>
<proteinExistence type="predicted"/>
<dbReference type="GO" id="GO:0032259">
    <property type="term" value="P:methylation"/>
    <property type="evidence" value="ECO:0007669"/>
    <property type="project" value="UniProtKB-KW"/>
</dbReference>
<dbReference type="CDD" id="cd02440">
    <property type="entry name" value="AdoMet_MTases"/>
    <property type="match status" value="1"/>
</dbReference>
<reference evidence="1 2" key="1">
    <citation type="submission" date="2024-04" db="EMBL/GenBank/DDBJ databases">
        <title>draft genome sequnece of Paenibacillus filicis.</title>
        <authorList>
            <person name="Kim D.-U."/>
        </authorList>
    </citation>
    <scope>NUCLEOTIDE SEQUENCE [LARGE SCALE GENOMIC DNA]</scope>
    <source>
        <strain evidence="1 2">KACC14197</strain>
    </source>
</reference>
<dbReference type="Proteomes" id="UP001469365">
    <property type="component" value="Unassembled WGS sequence"/>
</dbReference>
<dbReference type="RefSeq" id="WP_341415794.1">
    <property type="nucleotide sequence ID" value="NZ_JBBPCC010000007.1"/>
</dbReference>
<evidence type="ECO:0000313" key="2">
    <source>
        <dbReference type="Proteomes" id="UP001469365"/>
    </source>
</evidence>
<gene>
    <name evidence="1" type="ORF">WMW72_12390</name>
</gene>
<evidence type="ECO:0000313" key="1">
    <source>
        <dbReference type="EMBL" id="MEK8128704.1"/>
    </source>
</evidence>
<keyword evidence="2" id="KW-1185">Reference proteome</keyword>
<comment type="caution">
    <text evidence="1">The sequence shown here is derived from an EMBL/GenBank/DDBJ whole genome shotgun (WGS) entry which is preliminary data.</text>
</comment>
<protein>
    <submittedName>
        <fullName evidence="1">Methyltransferase domain-containing protein</fullName>
    </submittedName>
</protein>
<keyword evidence="1" id="KW-0489">Methyltransferase</keyword>